<evidence type="ECO:0000256" key="2">
    <source>
        <dbReference type="ARBA" id="ARBA00022692"/>
    </source>
</evidence>
<dbReference type="AlphaFoldDB" id="A0A8S1CY87"/>
<dbReference type="PRINTS" id="PR00259">
    <property type="entry name" value="TMFOUR"/>
</dbReference>
<comment type="caution">
    <text evidence="6">The sequence shown here is derived from an EMBL/GenBank/DDBJ whole genome shotgun (WGS) entry which is preliminary data.</text>
</comment>
<keyword evidence="4 5" id="KW-0472">Membrane</keyword>
<reference evidence="6 7" key="1">
    <citation type="submission" date="2020-04" db="EMBL/GenBank/DDBJ databases">
        <authorList>
            <person name="Alioto T."/>
            <person name="Alioto T."/>
            <person name="Gomez Garrido J."/>
        </authorList>
    </citation>
    <scope>NUCLEOTIDE SEQUENCE [LARGE SCALE GENOMIC DNA]</scope>
</reference>
<dbReference type="InterPro" id="IPR018499">
    <property type="entry name" value="Tetraspanin/Peripherin"/>
</dbReference>
<dbReference type="Pfam" id="PF00335">
    <property type="entry name" value="Tetraspanin"/>
    <property type="match status" value="1"/>
</dbReference>
<dbReference type="Proteomes" id="UP000494165">
    <property type="component" value="Unassembled WGS sequence"/>
</dbReference>
<proteinExistence type="predicted"/>
<evidence type="ECO:0000313" key="6">
    <source>
        <dbReference type="EMBL" id="CAB3376320.1"/>
    </source>
</evidence>
<evidence type="ECO:0000313" key="7">
    <source>
        <dbReference type="Proteomes" id="UP000494165"/>
    </source>
</evidence>
<feature type="transmembrane region" description="Helical" evidence="5">
    <location>
        <begin position="120"/>
        <end position="141"/>
    </location>
</feature>
<dbReference type="GO" id="GO:0016020">
    <property type="term" value="C:membrane"/>
    <property type="evidence" value="ECO:0007669"/>
    <property type="project" value="UniProtKB-SubCell"/>
</dbReference>
<evidence type="ECO:0008006" key="8">
    <source>
        <dbReference type="Google" id="ProtNLM"/>
    </source>
</evidence>
<accession>A0A8S1CY87</accession>
<evidence type="ECO:0000256" key="3">
    <source>
        <dbReference type="ARBA" id="ARBA00022989"/>
    </source>
</evidence>
<feature type="transmembrane region" description="Helical" evidence="5">
    <location>
        <begin position="59"/>
        <end position="81"/>
    </location>
</feature>
<keyword evidence="7" id="KW-1185">Reference proteome</keyword>
<keyword evidence="2 5" id="KW-0812">Transmembrane</keyword>
<comment type="subcellular location">
    <subcellularLocation>
        <location evidence="1">Membrane</location>
        <topology evidence="1">Multi-pass membrane protein</topology>
    </subcellularLocation>
</comment>
<evidence type="ECO:0000256" key="4">
    <source>
        <dbReference type="ARBA" id="ARBA00023136"/>
    </source>
</evidence>
<protein>
    <recommendedName>
        <fullName evidence="8">Tetraspanin</fullName>
    </recommendedName>
</protein>
<keyword evidence="3 5" id="KW-1133">Transmembrane helix</keyword>
<name>A0A8S1CY87_9INSE</name>
<feature type="transmembrane region" description="Helical" evidence="5">
    <location>
        <begin position="93"/>
        <end position="114"/>
    </location>
</feature>
<evidence type="ECO:0000256" key="5">
    <source>
        <dbReference type="SAM" id="Phobius"/>
    </source>
</evidence>
<evidence type="ECO:0000256" key="1">
    <source>
        <dbReference type="ARBA" id="ARBA00004141"/>
    </source>
</evidence>
<dbReference type="EMBL" id="CADEPI010000127">
    <property type="protein sequence ID" value="CAB3376320.1"/>
    <property type="molecule type" value="Genomic_DNA"/>
</dbReference>
<gene>
    <name evidence="6" type="ORF">CLODIP_2_CD03733</name>
</gene>
<dbReference type="OrthoDB" id="9972904at2759"/>
<sequence>MGCCLCNCVGGCILCSFRWVIFIVNFLNLIFGGTVIFFGIALLARLDIGGLQDIEEPDLVGAILLVSGLIAVTIAFIGCCGTLKGSPTLMKTYAVILFISSTLNLVAGILGLIGSTAVEVAAVSLVFGLVQLVAGIFSICLSKSFKKKRLDEMEDVVRRAQRHS</sequence>
<feature type="transmembrane region" description="Helical" evidence="5">
    <location>
        <begin position="19"/>
        <end position="44"/>
    </location>
</feature>
<organism evidence="6 7">
    <name type="scientific">Cloeon dipterum</name>
    <dbReference type="NCBI Taxonomy" id="197152"/>
    <lineage>
        <taxon>Eukaryota</taxon>
        <taxon>Metazoa</taxon>
        <taxon>Ecdysozoa</taxon>
        <taxon>Arthropoda</taxon>
        <taxon>Hexapoda</taxon>
        <taxon>Insecta</taxon>
        <taxon>Pterygota</taxon>
        <taxon>Palaeoptera</taxon>
        <taxon>Ephemeroptera</taxon>
        <taxon>Pisciforma</taxon>
        <taxon>Baetidae</taxon>
        <taxon>Cloeon</taxon>
    </lineage>
</organism>